<organism evidence="1 2">
    <name type="scientific">Portunus trituberculatus</name>
    <name type="common">Swimming crab</name>
    <name type="synonym">Neptunus trituberculatus</name>
    <dbReference type="NCBI Taxonomy" id="210409"/>
    <lineage>
        <taxon>Eukaryota</taxon>
        <taxon>Metazoa</taxon>
        <taxon>Ecdysozoa</taxon>
        <taxon>Arthropoda</taxon>
        <taxon>Crustacea</taxon>
        <taxon>Multicrustacea</taxon>
        <taxon>Malacostraca</taxon>
        <taxon>Eumalacostraca</taxon>
        <taxon>Eucarida</taxon>
        <taxon>Decapoda</taxon>
        <taxon>Pleocyemata</taxon>
        <taxon>Brachyura</taxon>
        <taxon>Eubrachyura</taxon>
        <taxon>Portunoidea</taxon>
        <taxon>Portunidae</taxon>
        <taxon>Portuninae</taxon>
        <taxon>Portunus</taxon>
    </lineage>
</organism>
<sequence>MYKKELLSVRSRVLMLDQMHIAKKPKNKRIDKALTTIQRSLLVNTSITTLEMEQGSILEWCSYKRQIMMMKKEKKLKKISNVFPET</sequence>
<proteinExistence type="predicted"/>
<gene>
    <name evidence="1" type="ORF">E2C01_000078</name>
</gene>
<accession>A0A5B7CGB9</accession>
<dbReference type="Proteomes" id="UP000324222">
    <property type="component" value="Unassembled WGS sequence"/>
</dbReference>
<protein>
    <submittedName>
        <fullName evidence="1">Uncharacterized protein</fullName>
    </submittedName>
</protein>
<evidence type="ECO:0000313" key="2">
    <source>
        <dbReference type="Proteomes" id="UP000324222"/>
    </source>
</evidence>
<reference evidence="1 2" key="1">
    <citation type="submission" date="2019-05" db="EMBL/GenBank/DDBJ databases">
        <title>Another draft genome of Portunus trituberculatus and its Hox gene families provides insights of decapod evolution.</title>
        <authorList>
            <person name="Jeong J.-H."/>
            <person name="Song I."/>
            <person name="Kim S."/>
            <person name="Choi T."/>
            <person name="Kim D."/>
            <person name="Ryu S."/>
            <person name="Kim W."/>
        </authorList>
    </citation>
    <scope>NUCLEOTIDE SEQUENCE [LARGE SCALE GENOMIC DNA]</scope>
    <source>
        <tissue evidence="1">Muscle</tissue>
    </source>
</reference>
<comment type="caution">
    <text evidence="1">The sequence shown here is derived from an EMBL/GenBank/DDBJ whole genome shotgun (WGS) entry which is preliminary data.</text>
</comment>
<name>A0A5B7CGB9_PORTR</name>
<dbReference type="AlphaFoldDB" id="A0A5B7CGB9"/>
<evidence type="ECO:0000313" key="1">
    <source>
        <dbReference type="EMBL" id="MPC07516.1"/>
    </source>
</evidence>
<keyword evidence="2" id="KW-1185">Reference proteome</keyword>
<dbReference type="EMBL" id="VSRR010000002">
    <property type="protein sequence ID" value="MPC07516.1"/>
    <property type="molecule type" value="Genomic_DNA"/>
</dbReference>